<comment type="caution">
    <text evidence="1">The sequence shown here is derived from an EMBL/GenBank/DDBJ whole genome shotgun (WGS) entry which is preliminary data.</text>
</comment>
<accession>A0A4C1W7W9</accession>
<evidence type="ECO:0000313" key="1">
    <source>
        <dbReference type="EMBL" id="GBP46990.1"/>
    </source>
</evidence>
<proteinExistence type="predicted"/>
<reference evidence="1 2" key="1">
    <citation type="journal article" date="2019" name="Commun. Biol.">
        <title>The bagworm genome reveals a unique fibroin gene that provides high tensile strength.</title>
        <authorList>
            <person name="Kono N."/>
            <person name="Nakamura H."/>
            <person name="Ohtoshi R."/>
            <person name="Tomita M."/>
            <person name="Numata K."/>
            <person name="Arakawa K."/>
        </authorList>
    </citation>
    <scope>NUCLEOTIDE SEQUENCE [LARGE SCALE GENOMIC DNA]</scope>
</reference>
<protein>
    <submittedName>
        <fullName evidence="1">Uncharacterized protein</fullName>
    </submittedName>
</protein>
<keyword evidence="2" id="KW-1185">Reference proteome</keyword>
<name>A0A4C1W7W9_EUMVA</name>
<dbReference type="Proteomes" id="UP000299102">
    <property type="component" value="Unassembled WGS sequence"/>
</dbReference>
<gene>
    <name evidence="1" type="ORF">EVAR_32509_1</name>
</gene>
<dbReference type="AlphaFoldDB" id="A0A4C1W7W9"/>
<organism evidence="1 2">
    <name type="scientific">Eumeta variegata</name>
    <name type="common">Bagworm moth</name>
    <name type="synonym">Eumeta japonica</name>
    <dbReference type="NCBI Taxonomy" id="151549"/>
    <lineage>
        <taxon>Eukaryota</taxon>
        <taxon>Metazoa</taxon>
        <taxon>Ecdysozoa</taxon>
        <taxon>Arthropoda</taxon>
        <taxon>Hexapoda</taxon>
        <taxon>Insecta</taxon>
        <taxon>Pterygota</taxon>
        <taxon>Neoptera</taxon>
        <taxon>Endopterygota</taxon>
        <taxon>Lepidoptera</taxon>
        <taxon>Glossata</taxon>
        <taxon>Ditrysia</taxon>
        <taxon>Tineoidea</taxon>
        <taxon>Psychidae</taxon>
        <taxon>Oiketicinae</taxon>
        <taxon>Eumeta</taxon>
    </lineage>
</organism>
<evidence type="ECO:0000313" key="2">
    <source>
        <dbReference type="Proteomes" id="UP000299102"/>
    </source>
</evidence>
<sequence>MTYDYENNQITPNWWNTQAREPGLLELLSASLTTPSRDDSILRLCFSQFQCPFDLLSGLIPYPFYSHQNSLKIMMAEIKKLLLQEDTDIARESLTRLVLGSPIAWGGHIFVRRKKEKELLA</sequence>
<dbReference type="EMBL" id="BGZK01000493">
    <property type="protein sequence ID" value="GBP46990.1"/>
    <property type="molecule type" value="Genomic_DNA"/>
</dbReference>